<evidence type="ECO:0000256" key="1">
    <source>
        <dbReference type="ARBA" id="ARBA00004479"/>
    </source>
</evidence>
<evidence type="ECO:0000259" key="13">
    <source>
        <dbReference type="PROSITE" id="PS50104"/>
    </source>
</evidence>
<dbReference type="PROSITE" id="PS50104">
    <property type="entry name" value="TIR"/>
    <property type="match status" value="1"/>
</dbReference>
<keyword evidence="4 11" id="KW-0812">Transmembrane</keyword>
<feature type="signal peptide" evidence="12">
    <location>
        <begin position="1"/>
        <end position="22"/>
    </location>
</feature>
<dbReference type="InterPro" id="IPR035897">
    <property type="entry name" value="Toll_tir_struct_dom_sf"/>
</dbReference>
<dbReference type="InterPro" id="IPR001611">
    <property type="entry name" value="Leu-rich_rpt"/>
</dbReference>
<keyword evidence="6" id="KW-0677">Repeat</keyword>
<dbReference type="PANTHER" id="PTHR24365:SF541">
    <property type="entry name" value="PROTEIN TOLL-RELATED"/>
    <property type="match status" value="1"/>
</dbReference>
<evidence type="ECO:0000256" key="3">
    <source>
        <dbReference type="ARBA" id="ARBA00022614"/>
    </source>
</evidence>
<feature type="chain" id="PRO_5014163361" evidence="12">
    <location>
        <begin position="23"/>
        <end position="753"/>
    </location>
</feature>
<comment type="subcellular location">
    <subcellularLocation>
        <location evidence="1">Membrane</location>
        <topology evidence="1">Single-pass type I membrane protein</topology>
    </subcellularLocation>
</comment>
<dbReference type="PIRSF" id="PIRSF037595">
    <property type="entry name" value="Toll-like_receptor"/>
    <property type="match status" value="1"/>
</dbReference>
<organism evidence="14">
    <name type="scientific">Oncomelania hupensis</name>
    <dbReference type="NCBI Taxonomy" id="56141"/>
    <lineage>
        <taxon>Eukaryota</taxon>
        <taxon>Metazoa</taxon>
        <taxon>Spiralia</taxon>
        <taxon>Lophotrochozoa</taxon>
        <taxon>Mollusca</taxon>
        <taxon>Gastropoda</taxon>
        <taxon>Caenogastropoda</taxon>
        <taxon>Littorinimorpha</taxon>
        <taxon>Truncatelloidea</taxon>
        <taxon>Pomatiopsidae</taxon>
        <taxon>Oncomelania</taxon>
    </lineage>
</organism>
<dbReference type="Pfam" id="PF01582">
    <property type="entry name" value="TIR"/>
    <property type="match status" value="1"/>
</dbReference>
<evidence type="ECO:0000256" key="9">
    <source>
        <dbReference type="ARBA" id="ARBA00023170"/>
    </source>
</evidence>
<accession>A0A2H4HI00</accession>
<evidence type="ECO:0000256" key="8">
    <source>
        <dbReference type="ARBA" id="ARBA00023136"/>
    </source>
</evidence>
<evidence type="ECO:0000256" key="4">
    <source>
        <dbReference type="ARBA" id="ARBA00022692"/>
    </source>
</evidence>
<feature type="transmembrane region" description="Helical" evidence="11">
    <location>
        <begin position="528"/>
        <end position="551"/>
    </location>
</feature>
<keyword evidence="10" id="KW-0325">Glycoprotein</keyword>
<dbReference type="PROSITE" id="PS51450">
    <property type="entry name" value="LRR"/>
    <property type="match status" value="1"/>
</dbReference>
<keyword evidence="7 11" id="KW-1133">Transmembrane helix</keyword>
<sequence>MATMKFPIALLLLMTCFRVTSAAVTSSKYDKSHYGFMPSDMTCKTLYTRDVSAKATDCFQHMCCCTQTVADCSGNGENLTFIPSLPSSIRFLNFSTNAVLNVTEDFFANVTGLVSVDLSNTNLLSIHPNAFRRLRKLKVLFLSHNANLTTAALQPVFDIRRLQCVDLRYGTLQALPDNLFKANALPDFQAIFLHANDIEVVNMTLFKSLPSLTTLAWGLNDVYHLTSAPMPELDTLDLFSNRLVKFPETCAEDGVTSLFPKLRILDLMKNKLDSIPTSLCLPSLKDLDLGGNYFPHLYTDMFRPQLFPSLEHVFLEYIGTRVESIKPFAFRHPNLTMISLMYNDIDFTIDNQYSDDAFAGCPKLTVLQMSHNYFTEVTDQRFLRLFGRLSNLETLYMGGAGLQQISLRTFASFPRLKVLELYQNKVGSVPEGAFDHNPELYELQLNENRIPTVTEATFSQKLRDQFTWLDLSGNPFSCDCDLRWFSAWLRNNNTAFSHAWTTYNCSNVDQLPVERFTLPDQACMLDHWKLNIIIAVNVIVIIVIVAFSLLFRFQWLLRLRLYELFRGSSDVRRRIIQSGNFDFDVFVCYSSRDKNWVVSHLLPELEVRLKLKLCLHERDFVLGKHIVDNIVECVEHSKKILLVFSKDFLLSSWCQFELAVCLQHVLDCNDALIAICVDDVVTRDLTSSMKAVMSTMTYIQWEGGVGGLQFWGRVERALQDILPTTGPRSAIGVGQHATQRSHRHRHSSRHIAV</sequence>
<evidence type="ECO:0000256" key="7">
    <source>
        <dbReference type="ARBA" id="ARBA00022989"/>
    </source>
</evidence>
<reference evidence="14" key="1">
    <citation type="submission" date="2017-02" db="EMBL/GenBank/DDBJ databases">
        <title>Identification of toll-like receptors in Oncomelania hupensis and defense against Schistosoma japonicum.</title>
        <authorList>
            <person name="Zhao Q.P."/>
            <person name="Gao Q."/>
            <person name="Li Y.W."/>
            <person name="Zhang Y."/>
            <person name="Dong H.F."/>
        </authorList>
    </citation>
    <scope>NUCLEOTIDE SEQUENCE</scope>
    <source>
        <tissue evidence="14">Whole soft body</tissue>
    </source>
</reference>
<evidence type="ECO:0000256" key="12">
    <source>
        <dbReference type="SAM" id="SignalP"/>
    </source>
</evidence>
<proteinExistence type="evidence at transcript level"/>
<feature type="domain" description="TIR" evidence="13">
    <location>
        <begin position="581"/>
        <end position="718"/>
    </location>
</feature>
<name>A0A2H4HI00_9CAEN</name>
<dbReference type="SMART" id="SM00255">
    <property type="entry name" value="TIR"/>
    <property type="match status" value="1"/>
</dbReference>
<evidence type="ECO:0000256" key="2">
    <source>
        <dbReference type="ARBA" id="ARBA00009634"/>
    </source>
</evidence>
<keyword evidence="8 11" id="KW-0472">Membrane</keyword>
<protein>
    <submittedName>
        <fullName evidence="14">Toll-like recptor 8</fullName>
    </submittedName>
</protein>
<evidence type="ECO:0000256" key="5">
    <source>
        <dbReference type="ARBA" id="ARBA00022729"/>
    </source>
</evidence>
<dbReference type="InterPro" id="IPR000483">
    <property type="entry name" value="Cys-rich_flank_reg_C"/>
</dbReference>
<comment type="similarity">
    <text evidence="2">Belongs to the Toll-like receptor family.</text>
</comment>
<dbReference type="InterPro" id="IPR017241">
    <property type="entry name" value="Toll-like_receptor"/>
</dbReference>
<dbReference type="SMART" id="SM00082">
    <property type="entry name" value="LRRCT"/>
    <property type="match status" value="1"/>
</dbReference>
<dbReference type="AlphaFoldDB" id="A0A2H4HI00"/>
<dbReference type="InterPro" id="IPR000157">
    <property type="entry name" value="TIR_dom"/>
</dbReference>
<evidence type="ECO:0000256" key="11">
    <source>
        <dbReference type="SAM" id="Phobius"/>
    </source>
</evidence>
<dbReference type="GO" id="GO:0002224">
    <property type="term" value="P:toll-like receptor signaling pathway"/>
    <property type="evidence" value="ECO:0007669"/>
    <property type="project" value="InterPro"/>
</dbReference>
<dbReference type="GO" id="GO:0004888">
    <property type="term" value="F:transmembrane signaling receptor activity"/>
    <property type="evidence" value="ECO:0007669"/>
    <property type="project" value="InterPro"/>
</dbReference>
<evidence type="ECO:0000313" key="14">
    <source>
        <dbReference type="EMBL" id="ARQ14826.1"/>
    </source>
</evidence>
<evidence type="ECO:0000256" key="10">
    <source>
        <dbReference type="ARBA" id="ARBA00023180"/>
    </source>
</evidence>
<dbReference type="InterPro" id="IPR032675">
    <property type="entry name" value="LRR_dom_sf"/>
</dbReference>
<dbReference type="PANTHER" id="PTHR24365">
    <property type="entry name" value="TOLL-LIKE RECEPTOR"/>
    <property type="match status" value="1"/>
</dbReference>
<dbReference type="SUPFAM" id="SSF52200">
    <property type="entry name" value="Toll/Interleukin receptor TIR domain"/>
    <property type="match status" value="1"/>
</dbReference>
<dbReference type="Gene3D" id="3.40.50.10140">
    <property type="entry name" value="Toll/interleukin-1 receptor homology (TIR) domain"/>
    <property type="match status" value="1"/>
</dbReference>
<dbReference type="EMBL" id="KY608726">
    <property type="protein sequence ID" value="ARQ14826.1"/>
    <property type="molecule type" value="mRNA"/>
</dbReference>
<dbReference type="InterPro" id="IPR003591">
    <property type="entry name" value="Leu-rich_rpt_typical-subtyp"/>
</dbReference>
<dbReference type="GO" id="GO:0005886">
    <property type="term" value="C:plasma membrane"/>
    <property type="evidence" value="ECO:0007669"/>
    <property type="project" value="TreeGrafter"/>
</dbReference>
<keyword evidence="9" id="KW-0675">Receptor</keyword>
<evidence type="ECO:0000256" key="6">
    <source>
        <dbReference type="ARBA" id="ARBA00022737"/>
    </source>
</evidence>
<dbReference type="Pfam" id="PF13855">
    <property type="entry name" value="LRR_8"/>
    <property type="match status" value="2"/>
</dbReference>
<keyword evidence="3" id="KW-0433">Leucine-rich repeat</keyword>
<dbReference type="SMART" id="SM00369">
    <property type="entry name" value="LRR_TYP"/>
    <property type="match status" value="9"/>
</dbReference>
<dbReference type="Gene3D" id="3.80.10.10">
    <property type="entry name" value="Ribonuclease Inhibitor"/>
    <property type="match status" value="2"/>
</dbReference>
<keyword evidence="5 12" id="KW-0732">Signal</keyword>
<dbReference type="SUPFAM" id="SSF52047">
    <property type="entry name" value="RNI-like"/>
    <property type="match status" value="1"/>
</dbReference>
<gene>
    <name evidence="14" type="primary">TLR8</name>
</gene>
<dbReference type="GO" id="GO:0006955">
    <property type="term" value="P:immune response"/>
    <property type="evidence" value="ECO:0007669"/>
    <property type="project" value="InterPro"/>
</dbReference>